<proteinExistence type="predicted"/>
<organism evidence="2 3">
    <name type="scientific">Cupriavidus pinatubonensis</name>
    <dbReference type="NCBI Taxonomy" id="248026"/>
    <lineage>
        <taxon>Bacteria</taxon>
        <taxon>Pseudomonadati</taxon>
        <taxon>Pseudomonadota</taxon>
        <taxon>Betaproteobacteria</taxon>
        <taxon>Burkholderiales</taxon>
        <taxon>Burkholderiaceae</taxon>
        <taxon>Cupriavidus</taxon>
    </lineage>
</organism>
<comment type="caution">
    <text evidence="2">The sequence shown here is derived from an EMBL/GenBank/DDBJ whole genome shotgun (WGS) entry which is preliminary data.</text>
</comment>
<protein>
    <recommendedName>
        <fullName evidence="1">SnoaL-like domain-containing protein</fullName>
    </recommendedName>
</protein>
<accession>A0ABM8Y489</accession>
<dbReference type="Proteomes" id="UP000701702">
    <property type="component" value="Unassembled WGS sequence"/>
</dbReference>
<sequence length="184" mass="20626">MMKATIEDRLHRLEAIDAIRALKARYAMLADAKYTPDYQRVGDKEMQDLASQQASCFTEDAVWKGSNGFGGDLRGREELSNWFMSSPWNFAIHYYVSPEIRVDDGHATATWRLWQLALRRDCDDAVVLAAVTDEGYRLEGDGGWLCSSMEFKQIHMATVGAGPGALAKSLDELSKHQIFKDGTT</sequence>
<name>A0ABM8Y489_9BURK</name>
<gene>
    <name evidence="2" type="ORF">LMG23994_07021</name>
</gene>
<dbReference type="InterPro" id="IPR032710">
    <property type="entry name" value="NTF2-like_dom_sf"/>
</dbReference>
<evidence type="ECO:0000313" key="3">
    <source>
        <dbReference type="Proteomes" id="UP000701702"/>
    </source>
</evidence>
<dbReference type="EMBL" id="CAJZAF010000081">
    <property type="protein sequence ID" value="CAG9187576.1"/>
    <property type="molecule type" value="Genomic_DNA"/>
</dbReference>
<dbReference type="Gene3D" id="3.10.450.50">
    <property type="match status" value="1"/>
</dbReference>
<feature type="domain" description="SnoaL-like" evidence="1">
    <location>
        <begin position="12"/>
        <end position="149"/>
    </location>
</feature>
<evidence type="ECO:0000259" key="1">
    <source>
        <dbReference type="Pfam" id="PF13577"/>
    </source>
</evidence>
<dbReference type="SUPFAM" id="SSF54427">
    <property type="entry name" value="NTF2-like"/>
    <property type="match status" value="1"/>
</dbReference>
<reference evidence="2 3" key="1">
    <citation type="submission" date="2021-08" db="EMBL/GenBank/DDBJ databases">
        <authorList>
            <person name="Peeters C."/>
        </authorList>
    </citation>
    <scope>NUCLEOTIDE SEQUENCE [LARGE SCALE GENOMIC DNA]</scope>
    <source>
        <strain evidence="2 3">LMG 23994</strain>
    </source>
</reference>
<keyword evidence="3" id="KW-1185">Reference proteome</keyword>
<dbReference type="InterPro" id="IPR037401">
    <property type="entry name" value="SnoaL-like"/>
</dbReference>
<evidence type="ECO:0000313" key="2">
    <source>
        <dbReference type="EMBL" id="CAG9187576.1"/>
    </source>
</evidence>
<dbReference type="RefSeq" id="WP_224010994.1">
    <property type="nucleotide sequence ID" value="NZ_CAJZAF010000081.1"/>
</dbReference>
<dbReference type="Pfam" id="PF13577">
    <property type="entry name" value="SnoaL_4"/>
    <property type="match status" value="1"/>
</dbReference>